<evidence type="ECO:0000313" key="8">
    <source>
        <dbReference type="EMBL" id="GAV65208.1"/>
    </source>
</evidence>
<dbReference type="GO" id="GO:0042274">
    <property type="term" value="P:ribosomal small subunit biogenesis"/>
    <property type="evidence" value="ECO:0007669"/>
    <property type="project" value="TreeGrafter"/>
</dbReference>
<keyword evidence="3" id="KW-0539">Nucleus</keyword>
<reference evidence="9" key="1">
    <citation type="submission" date="2016-04" db="EMBL/GenBank/DDBJ databases">
        <title>Cephalotus genome sequencing.</title>
        <authorList>
            <person name="Fukushima K."/>
            <person name="Hasebe M."/>
            <person name="Fang X."/>
        </authorList>
    </citation>
    <scope>NUCLEOTIDE SEQUENCE [LARGE SCALE GENOMIC DNA]</scope>
    <source>
        <strain evidence="9">cv. St1</strain>
    </source>
</reference>
<comment type="caution">
    <text evidence="8">The sequence shown here is derived from an EMBL/GenBank/DDBJ whole genome shotgun (WGS) entry which is preliminary data.</text>
</comment>
<dbReference type="InterPro" id="IPR007019">
    <property type="entry name" value="SURF6"/>
</dbReference>
<dbReference type="GO" id="GO:0005730">
    <property type="term" value="C:nucleolus"/>
    <property type="evidence" value="ECO:0007669"/>
    <property type="project" value="TreeGrafter"/>
</dbReference>
<protein>
    <submittedName>
        <fullName evidence="8">SURF6 domain-containing protein</fullName>
    </submittedName>
</protein>
<dbReference type="FunCoup" id="A0A1Q3BB54">
    <property type="interactions" value="775"/>
</dbReference>
<comment type="similarity">
    <text evidence="2">Belongs to the SURF6 family.</text>
</comment>
<organism evidence="8 9">
    <name type="scientific">Cephalotus follicularis</name>
    <name type="common">Albany pitcher plant</name>
    <dbReference type="NCBI Taxonomy" id="3775"/>
    <lineage>
        <taxon>Eukaryota</taxon>
        <taxon>Viridiplantae</taxon>
        <taxon>Streptophyta</taxon>
        <taxon>Embryophyta</taxon>
        <taxon>Tracheophyta</taxon>
        <taxon>Spermatophyta</taxon>
        <taxon>Magnoliopsida</taxon>
        <taxon>eudicotyledons</taxon>
        <taxon>Gunneridae</taxon>
        <taxon>Pentapetalae</taxon>
        <taxon>rosids</taxon>
        <taxon>fabids</taxon>
        <taxon>Oxalidales</taxon>
        <taxon>Cephalotaceae</taxon>
        <taxon>Cephalotus</taxon>
    </lineage>
</organism>
<feature type="compositionally biased region" description="Basic and acidic residues" evidence="4">
    <location>
        <begin position="319"/>
        <end position="340"/>
    </location>
</feature>
<feature type="region of interest" description="Disordered" evidence="4">
    <location>
        <begin position="173"/>
        <end position="224"/>
    </location>
</feature>
<dbReference type="Proteomes" id="UP000187406">
    <property type="component" value="Unassembled WGS sequence"/>
</dbReference>
<feature type="compositionally biased region" description="Basic residues" evidence="4">
    <location>
        <begin position="352"/>
        <end position="366"/>
    </location>
</feature>
<dbReference type="STRING" id="3775.A0A1Q3BB54"/>
<dbReference type="AlphaFoldDB" id="A0A1Q3BB54"/>
<evidence type="ECO:0000313" key="9">
    <source>
        <dbReference type="Proteomes" id="UP000187406"/>
    </source>
</evidence>
<gene>
    <name evidence="8" type="ORF">CFOL_v3_08723</name>
</gene>
<accession>A0A1Q3BB54</accession>
<comment type="subcellular location">
    <subcellularLocation>
        <location evidence="1">Nucleus</location>
    </subcellularLocation>
</comment>
<evidence type="ECO:0000256" key="4">
    <source>
        <dbReference type="SAM" id="MobiDB-lite"/>
    </source>
</evidence>
<feature type="domain" description="Ribosomal RNA-processing protein 14/surfeit locus protein 6 C-terminal" evidence="6">
    <location>
        <begin position="189"/>
        <end position="357"/>
    </location>
</feature>
<keyword evidence="5" id="KW-0732">Signal</keyword>
<dbReference type="PANTHER" id="PTHR14369:SF0">
    <property type="entry name" value="SURFEIT LOCUS PROTEIN 6"/>
    <property type="match status" value="1"/>
</dbReference>
<feature type="region of interest" description="Disordered" evidence="4">
    <location>
        <begin position="90"/>
        <end position="161"/>
    </location>
</feature>
<dbReference type="GO" id="GO:0003723">
    <property type="term" value="F:RNA binding"/>
    <property type="evidence" value="ECO:0007669"/>
    <property type="project" value="TreeGrafter"/>
</dbReference>
<feature type="chain" id="PRO_5012139856" evidence="5">
    <location>
        <begin position="24"/>
        <end position="383"/>
    </location>
</feature>
<feature type="compositionally biased region" description="Basic and acidic residues" evidence="4">
    <location>
        <begin position="129"/>
        <end position="146"/>
    </location>
</feature>
<dbReference type="InterPro" id="IPR029190">
    <property type="entry name" value="Rrp14/SURF6_C"/>
</dbReference>
<sequence>MNIKWHVIVGAALCLWGLGPGRGEWPSGQNRQTVERKKQKLGYESGLGVDLKPMIHEHSLFFDKLVELIPANFYLPTDDKDKPWFQGLSRGAKASAKKESKQNIKKARRDRLDPEKSSTTTLDLLKQSLQKEKSKNENESGDDRIKLKPMMPGLESNDQSVTYEDLRQRLHRKIEELSGNRNSGGSDKIKMNERSEKKGIQQNKRKRDHGYEDKNPRTSKPAFKVEKDVAQAAKELSFSHVKLGNEGEHVKRKRKLSKFEELEKAKKLVDAKKDPEKGAFIAKKHSWNAAENRAARIKVHDDPKLLKQRIQKEKKRHEKNAEKWKERLENRDKMRAEKQQTRSGNIAERIIQKKQRRIAKREKKLMRPGFEGRKEGFINENSA</sequence>
<dbReference type="Pfam" id="PF04935">
    <property type="entry name" value="SURF6"/>
    <property type="match status" value="1"/>
</dbReference>
<feature type="compositionally biased region" description="Basic and acidic residues" evidence="4">
    <location>
        <begin position="187"/>
        <end position="199"/>
    </location>
</feature>
<dbReference type="OrthoDB" id="444809at2759"/>
<dbReference type="InterPro" id="IPR029188">
    <property type="entry name" value="Rrp14_N"/>
</dbReference>
<dbReference type="Pfam" id="PF15459">
    <property type="entry name" value="RRP14"/>
    <property type="match status" value="1"/>
</dbReference>
<proteinExistence type="inferred from homology"/>
<name>A0A1Q3BB54_CEPFO</name>
<dbReference type="EMBL" id="BDDD01000390">
    <property type="protein sequence ID" value="GAV65208.1"/>
    <property type="molecule type" value="Genomic_DNA"/>
</dbReference>
<feature type="region of interest" description="Disordered" evidence="4">
    <location>
        <begin position="311"/>
        <end position="383"/>
    </location>
</feature>
<evidence type="ECO:0000259" key="7">
    <source>
        <dbReference type="Pfam" id="PF15459"/>
    </source>
</evidence>
<feature type="signal peptide" evidence="5">
    <location>
        <begin position="1"/>
        <end position="23"/>
    </location>
</feature>
<dbReference type="InParanoid" id="A0A1Q3BB54"/>
<evidence type="ECO:0000256" key="1">
    <source>
        <dbReference type="ARBA" id="ARBA00004123"/>
    </source>
</evidence>
<dbReference type="GO" id="GO:0042273">
    <property type="term" value="P:ribosomal large subunit biogenesis"/>
    <property type="evidence" value="ECO:0007669"/>
    <property type="project" value="TreeGrafter"/>
</dbReference>
<dbReference type="GO" id="GO:0003677">
    <property type="term" value="F:DNA binding"/>
    <property type="evidence" value="ECO:0007669"/>
    <property type="project" value="TreeGrafter"/>
</dbReference>
<evidence type="ECO:0000256" key="2">
    <source>
        <dbReference type="ARBA" id="ARBA00005904"/>
    </source>
</evidence>
<dbReference type="PANTHER" id="PTHR14369">
    <property type="entry name" value="SURFEIT LOCUS PROTEIN 6"/>
    <property type="match status" value="1"/>
</dbReference>
<evidence type="ECO:0000256" key="3">
    <source>
        <dbReference type="ARBA" id="ARBA00023242"/>
    </source>
</evidence>
<feature type="domain" description="Ribosomal RNA-processing protein 14 N-terminal" evidence="7">
    <location>
        <begin position="55"/>
        <end position="115"/>
    </location>
</feature>
<keyword evidence="9" id="KW-1185">Reference proteome</keyword>
<evidence type="ECO:0000256" key="5">
    <source>
        <dbReference type="SAM" id="SignalP"/>
    </source>
</evidence>
<evidence type="ECO:0000259" key="6">
    <source>
        <dbReference type="Pfam" id="PF04935"/>
    </source>
</evidence>